<sequence length="80" mass="9358">MQNVSHIKFLKVKWTDDNYSTEKGLDNALAELEVKITEYLKNGWVIKGEVSYIFKGCRCLIQTMVKYEKTKEVEVDLLKL</sequence>
<proteinExistence type="predicted"/>
<dbReference type="AlphaFoldDB" id="A0A6C0K540"/>
<reference evidence="1" key="1">
    <citation type="journal article" date="2020" name="Nature">
        <title>Giant virus diversity and host interactions through global metagenomics.</title>
        <authorList>
            <person name="Schulz F."/>
            <person name="Roux S."/>
            <person name="Paez-Espino D."/>
            <person name="Jungbluth S."/>
            <person name="Walsh D.A."/>
            <person name="Denef V.J."/>
            <person name="McMahon K.D."/>
            <person name="Konstantinidis K.T."/>
            <person name="Eloe-Fadrosh E.A."/>
            <person name="Kyrpides N.C."/>
            <person name="Woyke T."/>
        </authorList>
    </citation>
    <scope>NUCLEOTIDE SEQUENCE</scope>
    <source>
        <strain evidence="1">GVMAG-S-1101171-110</strain>
    </source>
</reference>
<name>A0A6C0K540_9ZZZZ</name>
<organism evidence="1">
    <name type="scientific">viral metagenome</name>
    <dbReference type="NCBI Taxonomy" id="1070528"/>
    <lineage>
        <taxon>unclassified sequences</taxon>
        <taxon>metagenomes</taxon>
        <taxon>organismal metagenomes</taxon>
    </lineage>
</organism>
<accession>A0A6C0K540</accession>
<protein>
    <submittedName>
        <fullName evidence="1">Uncharacterized protein</fullName>
    </submittedName>
</protein>
<dbReference type="EMBL" id="MN740798">
    <property type="protein sequence ID" value="QHU12206.1"/>
    <property type="molecule type" value="Genomic_DNA"/>
</dbReference>
<evidence type="ECO:0000313" key="1">
    <source>
        <dbReference type="EMBL" id="QHU12206.1"/>
    </source>
</evidence>